<evidence type="ECO:0000313" key="2">
    <source>
        <dbReference type="EMBL" id="GLQ06418.1"/>
    </source>
</evidence>
<dbReference type="InterPro" id="IPR019201">
    <property type="entry name" value="DUF2065"/>
</dbReference>
<dbReference type="PANTHER" id="PTHR38602">
    <property type="entry name" value="INNER MEMBRANE PROTEIN-RELATED"/>
    <property type="match status" value="1"/>
</dbReference>
<reference evidence="2" key="1">
    <citation type="journal article" date="2014" name="Int. J. Syst. Evol. Microbiol.">
        <title>Complete genome of a new Firmicutes species belonging to the dominant human colonic microbiota ('Ruminococcus bicirculans') reveals two chromosomes and a selective capacity to utilize plant glucans.</title>
        <authorList>
            <consortium name="NISC Comparative Sequencing Program"/>
            <person name="Wegmann U."/>
            <person name="Louis P."/>
            <person name="Goesmann A."/>
            <person name="Henrissat B."/>
            <person name="Duncan S.H."/>
            <person name="Flint H.J."/>
        </authorList>
    </citation>
    <scope>NUCLEOTIDE SEQUENCE</scope>
    <source>
        <strain evidence="2">NBRC 103408</strain>
    </source>
</reference>
<reference evidence="2" key="2">
    <citation type="submission" date="2023-01" db="EMBL/GenBank/DDBJ databases">
        <title>Draft genome sequence of Sneathiella chinensis strain NBRC 103408.</title>
        <authorList>
            <person name="Sun Q."/>
            <person name="Mori K."/>
        </authorList>
    </citation>
    <scope>NUCLEOTIDE SEQUENCE</scope>
    <source>
        <strain evidence="2">NBRC 103408</strain>
    </source>
</reference>
<evidence type="ECO:0008006" key="4">
    <source>
        <dbReference type="Google" id="ProtNLM"/>
    </source>
</evidence>
<dbReference type="Proteomes" id="UP001161409">
    <property type="component" value="Unassembled WGS sequence"/>
</dbReference>
<comment type="caution">
    <text evidence="2">The sequence shown here is derived from an EMBL/GenBank/DDBJ whole genome shotgun (WGS) entry which is preliminary data.</text>
</comment>
<feature type="transmembrane region" description="Helical" evidence="1">
    <location>
        <begin position="6"/>
        <end position="23"/>
    </location>
</feature>
<keyword evidence="1" id="KW-0472">Membrane</keyword>
<keyword evidence="1" id="KW-0812">Transmembrane</keyword>
<evidence type="ECO:0000313" key="3">
    <source>
        <dbReference type="Proteomes" id="UP001161409"/>
    </source>
</evidence>
<organism evidence="2 3">
    <name type="scientific">Sneathiella chinensis</name>
    <dbReference type="NCBI Taxonomy" id="349750"/>
    <lineage>
        <taxon>Bacteria</taxon>
        <taxon>Pseudomonadati</taxon>
        <taxon>Pseudomonadota</taxon>
        <taxon>Alphaproteobacteria</taxon>
        <taxon>Sneathiellales</taxon>
        <taxon>Sneathiellaceae</taxon>
        <taxon>Sneathiella</taxon>
    </lineage>
</organism>
<sequence>MVETVLLALALVIFFEGALYALFPDGMKRMMISVLQMPSSSLRVAGVAAAIIGVVGVWLLKG</sequence>
<feature type="transmembrane region" description="Helical" evidence="1">
    <location>
        <begin position="44"/>
        <end position="60"/>
    </location>
</feature>
<keyword evidence="3" id="KW-1185">Reference proteome</keyword>
<dbReference type="RefSeq" id="WP_206374459.1">
    <property type="nucleotide sequence ID" value="NZ_BSNF01000006.1"/>
</dbReference>
<dbReference type="EMBL" id="BSNF01000006">
    <property type="protein sequence ID" value="GLQ06418.1"/>
    <property type="molecule type" value="Genomic_DNA"/>
</dbReference>
<dbReference type="Pfam" id="PF09838">
    <property type="entry name" value="DUF2065"/>
    <property type="match status" value="1"/>
</dbReference>
<evidence type="ECO:0000256" key="1">
    <source>
        <dbReference type="SAM" id="Phobius"/>
    </source>
</evidence>
<gene>
    <name evidence="2" type="ORF">GCM10007924_16390</name>
</gene>
<keyword evidence="1" id="KW-1133">Transmembrane helix</keyword>
<dbReference type="PANTHER" id="PTHR38602:SF1">
    <property type="entry name" value="INNER MEMBRANE PROTEIN"/>
    <property type="match status" value="1"/>
</dbReference>
<name>A0ABQ5U3W0_9PROT</name>
<accession>A0ABQ5U3W0</accession>
<protein>
    <recommendedName>
        <fullName evidence="4">DUF2065 domain-containing protein</fullName>
    </recommendedName>
</protein>
<proteinExistence type="predicted"/>